<keyword evidence="3" id="KW-0560">Oxidoreductase</keyword>
<dbReference type="EMBL" id="QASA01000001">
    <property type="protein sequence ID" value="RDC62006.1"/>
    <property type="molecule type" value="Genomic_DNA"/>
</dbReference>
<evidence type="ECO:0000313" key="3">
    <source>
        <dbReference type="EMBL" id="RDC62006.1"/>
    </source>
</evidence>
<feature type="domain" description="GFO/IDH/MocA-like oxidoreductase" evidence="2">
    <location>
        <begin position="135"/>
        <end position="258"/>
    </location>
</feature>
<dbReference type="AlphaFoldDB" id="A0A369QFK5"/>
<proteinExistence type="predicted"/>
<dbReference type="RefSeq" id="WP_115371513.1">
    <property type="nucleotide sequence ID" value="NZ_QASA01000001.1"/>
</dbReference>
<dbReference type="Pfam" id="PF01408">
    <property type="entry name" value="GFO_IDH_MocA"/>
    <property type="match status" value="1"/>
</dbReference>
<accession>A0A369QFK5</accession>
<dbReference type="InterPro" id="IPR052515">
    <property type="entry name" value="Gfo/Idh/MocA_Oxidoreductase"/>
</dbReference>
<gene>
    <name evidence="3" type="ORF">AHMF7616_00596</name>
</gene>
<comment type="caution">
    <text evidence="3">The sequence shown here is derived from an EMBL/GenBank/DDBJ whole genome shotgun (WGS) entry which is preliminary data.</text>
</comment>
<dbReference type="OrthoDB" id="9815825at2"/>
<dbReference type="Proteomes" id="UP000253919">
    <property type="component" value="Unassembled WGS sequence"/>
</dbReference>
<name>A0A369QFK5_9BACT</name>
<dbReference type="PANTHER" id="PTHR43249:SF1">
    <property type="entry name" value="D-GLUCOSIDE 3-DEHYDROGENASE"/>
    <property type="match status" value="1"/>
</dbReference>
<dbReference type="GO" id="GO:0050112">
    <property type="term" value="F:inositol 2-dehydrogenase (NAD+) activity"/>
    <property type="evidence" value="ECO:0007669"/>
    <property type="project" value="UniProtKB-EC"/>
</dbReference>
<reference evidence="3 4" key="1">
    <citation type="submission" date="2018-04" db="EMBL/GenBank/DDBJ databases">
        <title>Adhaeribacter sp. HMF7616 genome sequencing and assembly.</title>
        <authorList>
            <person name="Kang H."/>
            <person name="Kang J."/>
            <person name="Cha I."/>
            <person name="Kim H."/>
            <person name="Joh K."/>
        </authorList>
    </citation>
    <scope>NUCLEOTIDE SEQUENCE [LARGE SCALE GENOMIC DNA]</scope>
    <source>
        <strain evidence="3 4">HMF7616</strain>
    </source>
</reference>
<dbReference type="Gene3D" id="3.30.360.10">
    <property type="entry name" value="Dihydrodipicolinate Reductase, domain 2"/>
    <property type="match status" value="1"/>
</dbReference>
<protein>
    <submittedName>
        <fullName evidence="3">Inositol 2-dehydrogenase</fullName>
        <ecNumber evidence="3">1.1.1.18</ecNumber>
        <ecNumber evidence="3">1.1.1.369</ecNumber>
    </submittedName>
</protein>
<dbReference type="SUPFAM" id="SSF51735">
    <property type="entry name" value="NAD(P)-binding Rossmann-fold domains"/>
    <property type="match status" value="1"/>
</dbReference>
<organism evidence="3 4">
    <name type="scientific">Adhaeribacter pallidiroseus</name>
    <dbReference type="NCBI Taxonomy" id="2072847"/>
    <lineage>
        <taxon>Bacteria</taxon>
        <taxon>Pseudomonadati</taxon>
        <taxon>Bacteroidota</taxon>
        <taxon>Cytophagia</taxon>
        <taxon>Cytophagales</taxon>
        <taxon>Hymenobacteraceae</taxon>
        <taxon>Adhaeribacter</taxon>
    </lineage>
</organism>
<dbReference type="Gene3D" id="3.40.50.720">
    <property type="entry name" value="NAD(P)-binding Rossmann-like Domain"/>
    <property type="match status" value="1"/>
</dbReference>
<sequence>MRLASISFAVLGYGHIGKQHVAWIQQHPAATLTAMVEPDTRLAAEIKNHLKVPCFNSQEELLATGLSVEVVCVCAPNYLHAPLTILALQNNCHVLCEKPLALTTQQAEAMQRTAAKMGKFIFCVVQNRYSRPARWIKDLVDQNLLGQMYKVQVTGYWNRDARYYQGSSWRGKIATDGGPLFTQFSHFVDTLYWWLGEMEPVQAQFFNFNHTYTTEFEDTGEVWLKSTNGVRCSLHYSTAAYGQNLDSSIIILAEKGSIKMSGQYLEQVTACNPINLQLFLPKPAECDSSNNHQLVLENVIQTLRGNSEPTATAEDGLAVVKIIENIYKLR</sequence>
<dbReference type="Pfam" id="PF22725">
    <property type="entry name" value="GFO_IDH_MocA_C3"/>
    <property type="match status" value="1"/>
</dbReference>
<dbReference type="PANTHER" id="PTHR43249">
    <property type="entry name" value="UDP-N-ACETYL-2-AMINO-2-DEOXY-D-GLUCURONATE OXIDASE"/>
    <property type="match status" value="1"/>
</dbReference>
<dbReference type="EC" id="1.1.1.18" evidence="3"/>
<dbReference type="InterPro" id="IPR000683">
    <property type="entry name" value="Gfo/Idh/MocA-like_OxRdtase_N"/>
</dbReference>
<evidence type="ECO:0000259" key="1">
    <source>
        <dbReference type="Pfam" id="PF01408"/>
    </source>
</evidence>
<evidence type="ECO:0000259" key="2">
    <source>
        <dbReference type="Pfam" id="PF22725"/>
    </source>
</evidence>
<keyword evidence="4" id="KW-1185">Reference proteome</keyword>
<dbReference type="SUPFAM" id="SSF55347">
    <property type="entry name" value="Glyceraldehyde-3-phosphate dehydrogenase-like, C-terminal domain"/>
    <property type="match status" value="1"/>
</dbReference>
<dbReference type="InterPro" id="IPR055170">
    <property type="entry name" value="GFO_IDH_MocA-like_dom"/>
</dbReference>
<feature type="domain" description="Gfo/Idh/MocA-like oxidoreductase N-terminal" evidence="1">
    <location>
        <begin position="7"/>
        <end position="121"/>
    </location>
</feature>
<dbReference type="GO" id="GO:0000166">
    <property type="term" value="F:nucleotide binding"/>
    <property type="evidence" value="ECO:0007669"/>
    <property type="project" value="InterPro"/>
</dbReference>
<dbReference type="EC" id="1.1.1.369" evidence="3"/>
<evidence type="ECO:0000313" key="4">
    <source>
        <dbReference type="Proteomes" id="UP000253919"/>
    </source>
</evidence>
<dbReference type="InterPro" id="IPR036291">
    <property type="entry name" value="NAD(P)-bd_dom_sf"/>
</dbReference>